<dbReference type="AlphaFoldDB" id="A0A4Q9MGQ5"/>
<dbReference type="EMBL" id="ML143452">
    <property type="protein sequence ID" value="TBU25977.1"/>
    <property type="molecule type" value="Genomic_DNA"/>
</dbReference>
<sequence length="258" mass="26273">MPARGIGGALWMEGCRRSAVASSGLIIMSAGLPFAPPSCLVARRRAKLIGGGGSACAGTEPCCGSDGWLGCGGSCKIGCAVTCAGGGGGLVWRARGETARLEGGAFPWGPPTTERREPGAPPPAALAFGLRRPVRGGGCCCLACCCEWRSSLSCEGGCVVGAFAILTDIDGEPALTMPAVLPRRDSMRSFCCCLMLSIERTCSIAAVSSRLMGRPMTTGEIDFVASVAGVLTSVLIGCEMPLIVTRRFLLGDDFAAGG</sequence>
<proteinExistence type="predicted"/>
<name>A0A4Q9MGQ5_9APHY</name>
<protein>
    <submittedName>
        <fullName evidence="1">Uncharacterized protein</fullName>
    </submittedName>
</protein>
<evidence type="ECO:0000313" key="1">
    <source>
        <dbReference type="EMBL" id="TBU25977.1"/>
    </source>
</evidence>
<reference evidence="1" key="1">
    <citation type="submission" date="2019-01" db="EMBL/GenBank/DDBJ databases">
        <title>Draft genome sequences of three monokaryotic isolates of the white-rot basidiomycete fungus Dichomitus squalens.</title>
        <authorList>
            <consortium name="DOE Joint Genome Institute"/>
            <person name="Lopez S.C."/>
            <person name="Andreopoulos B."/>
            <person name="Pangilinan J."/>
            <person name="Lipzen A."/>
            <person name="Riley R."/>
            <person name="Ahrendt S."/>
            <person name="Ng V."/>
            <person name="Barry K."/>
            <person name="Daum C."/>
            <person name="Grigoriev I.V."/>
            <person name="Hilden K.S."/>
            <person name="Makela M.R."/>
            <person name="de Vries R.P."/>
        </authorList>
    </citation>
    <scope>NUCLEOTIDE SEQUENCE [LARGE SCALE GENOMIC DNA]</scope>
    <source>
        <strain evidence="1">OM18370.1</strain>
    </source>
</reference>
<accession>A0A4Q9MGQ5</accession>
<gene>
    <name evidence="1" type="ORF">BD311DRAFT_763388</name>
</gene>
<organism evidence="1">
    <name type="scientific">Dichomitus squalens</name>
    <dbReference type="NCBI Taxonomy" id="114155"/>
    <lineage>
        <taxon>Eukaryota</taxon>
        <taxon>Fungi</taxon>
        <taxon>Dikarya</taxon>
        <taxon>Basidiomycota</taxon>
        <taxon>Agaricomycotina</taxon>
        <taxon>Agaricomycetes</taxon>
        <taxon>Polyporales</taxon>
        <taxon>Polyporaceae</taxon>
        <taxon>Dichomitus</taxon>
    </lineage>
</organism>
<dbReference type="Proteomes" id="UP000292957">
    <property type="component" value="Unassembled WGS sequence"/>
</dbReference>